<name>A4H6Z0_LEIBR</name>
<feature type="region of interest" description="Disordered" evidence="2">
    <location>
        <begin position="1613"/>
        <end position="1635"/>
    </location>
</feature>
<feature type="compositionally biased region" description="Low complexity" evidence="2">
    <location>
        <begin position="187"/>
        <end position="212"/>
    </location>
</feature>
<feature type="compositionally biased region" description="Basic and acidic residues" evidence="2">
    <location>
        <begin position="159"/>
        <end position="173"/>
    </location>
</feature>
<feature type="region of interest" description="Disordered" evidence="2">
    <location>
        <begin position="1"/>
        <end position="49"/>
    </location>
</feature>
<feature type="compositionally biased region" description="Pro residues" evidence="2">
    <location>
        <begin position="831"/>
        <end position="844"/>
    </location>
</feature>
<dbReference type="VEuPathDB" id="TriTrypDB:LbrM.12.0770"/>
<proteinExistence type="predicted"/>
<evidence type="ECO:0000313" key="3">
    <source>
        <dbReference type="EMBL" id="CAM37450.2"/>
    </source>
</evidence>
<reference evidence="3 4" key="1">
    <citation type="journal article" date="2007" name="Nat. Genet.">
        <title>Comparative genomic analysis of three Leishmania species that cause diverse human disease.</title>
        <authorList>
            <person name="Peacock C.S."/>
            <person name="Seeger K."/>
            <person name="Harris D."/>
            <person name="Murphy L."/>
            <person name="Ruiz J.C."/>
            <person name="Quail M.A."/>
            <person name="Peters N."/>
            <person name="Adlem E."/>
            <person name="Tivey A."/>
            <person name="Aslett M."/>
            <person name="Kerhornou A."/>
            <person name="Ivens A."/>
            <person name="Fraser A."/>
            <person name="Rajandream M.A."/>
            <person name="Carver T."/>
            <person name="Norbertczak H."/>
            <person name="Chillingworth T."/>
            <person name="Hance Z."/>
            <person name="Jagels K."/>
            <person name="Moule S."/>
            <person name="Ormond D."/>
            <person name="Rutter S."/>
            <person name="Squares R."/>
            <person name="Whitehead S."/>
            <person name="Rabbinowitsch E."/>
            <person name="Arrowsmith C."/>
            <person name="White B."/>
            <person name="Thurston S."/>
            <person name="Bringaud F."/>
            <person name="Baldauf S.L."/>
            <person name="Faulconbridge A."/>
            <person name="Jeffares D."/>
            <person name="Depledge D.P."/>
            <person name="Oyola S.O."/>
            <person name="Hilley J.D."/>
            <person name="Brito L.O."/>
            <person name="Tosi L.R."/>
            <person name="Barrell B."/>
            <person name="Cruz A.K."/>
            <person name="Mottram J.C."/>
            <person name="Smith D.F."/>
            <person name="Berriman M."/>
        </authorList>
    </citation>
    <scope>NUCLEOTIDE SEQUENCE [LARGE SCALE GENOMIC DNA]</scope>
    <source>
        <strain evidence="3 4">MHOM/BR/75/M2904</strain>
    </source>
</reference>
<feature type="compositionally biased region" description="Pro residues" evidence="2">
    <location>
        <begin position="1566"/>
        <end position="1578"/>
    </location>
</feature>
<feature type="compositionally biased region" description="Polar residues" evidence="2">
    <location>
        <begin position="1469"/>
        <end position="1490"/>
    </location>
</feature>
<feature type="compositionally biased region" description="Low complexity" evidence="2">
    <location>
        <begin position="1210"/>
        <end position="1222"/>
    </location>
</feature>
<dbReference type="RefSeq" id="XP_001563127.2">
    <property type="nucleotide sequence ID" value="XM_001563077.2"/>
</dbReference>
<dbReference type="Proteomes" id="UP000007258">
    <property type="component" value="Chromosome 12"/>
</dbReference>
<evidence type="ECO:0000256" key="1">
    <source>
        <dbReference type="ARBA" id="ARBA00022581"/>
    </source>
</evidence>
<feature type="compositionally biased region" description="Low complexity" evidence="2">
    <location>
        <begin position="1445"/>
        <end position="1463"/>
    </location>
</feature>
<feature type="compositionally biased region" description="Low complexity" evidence="2">
    <location>
        <begin position="1529"/>
        <end position="1551"/>
    </location>
</feature>
<dbReference type="EMBL" id="FR798986">
    <property type="protein sequence ID" value="CAM37450.2"/>
    <property type="molecule type" value="Genomic_DNA"/>
</dbReference>
<dbReference type="InParanoid" id="A4H6Z0"/>
<protein>
    <submittedName>
        <fullName evidence="3">Uncharacterized protein</fullName>
    </submittedName>
</protein>
<feature type="region of interest" description="Disordered" evidence="2">
    <location>
        <begin position="927"/>
        <end position="983"/>
    </location>
</feature>
<feature type="region of interest" description="Disordered" evidence="2">
    <location>
        <begin position="1046"/>
        <end position="1127"/>
    </location>
</feature>
<keyword evidence="1" id="KW-0945">Host-virus interaction</keyword>
<dbReference type="PANTHER" id="PTHR13037">
    <property type="entry name" value="FORMIN"/>
    <property type="match status" value="1"/>
</dbReference>
<feature type="compositionally biased region" description="Basic and acidic residues" evidence="2">
    <location>
        <begin position="579"/>
        <end position="590"/>
    </location>
</feature>
<feature type="region of interest" description="Disordered" evidence="2">
    <location>
        <begin position="996"/>
        <end position="1024"/>
    </location>
</feature>
<gene>
    <name evidence="3" type="ORF">LBRM_12_0770</name>
</gene>
<keyword evidence="4" id="KW-1185">Reference proteome</keyword>
<accession>A4H6Z0</accession>
<feature type="region of interest" description="Disordered" evidence="2">
    <location>
        <begin position="99"/>
        <end position="212"/>
    </location>
</feature>
<feature type="region of interest" description="Disordered" evidence="2">
    <location>
        <begin position="255"/>
        <end position="297"/>
    </location>
</feature>
<dbReference type="GeneID" id="5413618"/>
<feature type="region of interest" description="Disordered" evidence="2">
    <location>
        <begin position="1440"/>
        <end position="1582"/>
    </location>
</feature>
<feature type="compositionally biased region" description="Low complexity" evidence="2">
    <location>
        <begin position="145"/>
        <end position="156"/>
    </location>
</feature>
<feature type="region of interest" description="Disordered" evidence="2">
    <location>
        <begin position="821"/>
        <end position="852"/>
    </location>
</feature>
<evidence type="ECO:0000256" key="2">
    <source>
        <dbReference type="SAM" id="MobiDB-lite"/>
    </source>
</evidence>
<feature type="compositionally biased region" description="Basic residues" evidence="2">
    <location>
        <begin position="973"/>
        <end position="983"/>
    </location>
</feature>
<feature type="compositionally biased region" description="Low complexity" evidence="2">
    <location>
        <begin position="25"/>
        <end position="43"/>
    </location>
</feature>
<organism evidence="3 4">
    <name type="scientific">Leishmania braziliensis</name>
    <dbReference type="NCBI Taxonomy" id="5660"/>
    <lineage>
        <taxon>Eukaryota</taxon>
        <taxon>Discoba</taxon>
        <taxon>Euglenozoa</taxon>
        <taxon>Kinetoplastea</taxon>
        <taxon>Metakinetoplastina</taxon>
        <taxon>Trypanosomatida</taxon>
        <taxon>Trypanosomatidae</taxon>
        <taxon>Leishmaniinae</taxon>
        <taxon>Leishmania</taxon>
        <taxon>Leishmania braziliensis species complex</taxon>
    </lineage>
</organism>
<dbReference type="KEGG" id="lbz:LBRM_12_0770"/>
<feature type="compositionally biased region" description="Polar residues" evidence="2">
    <location>
        <begin position="1068"/>
        <end position="1077"/>
    </location>
</feature>
<feature type="region of interest" description="Disordered" evidence="2">
    <location>
        <begin position="561"/>
        <end position="599"/>
    </location>
</feature>
<dbReference type="PANTHER" id="PTHR13037:SF24">
    <property type="entry name" value="POLYCOMB PROTEIN PCL-RELATED"/>
    <property type="match status" value="1"/>
</dbReference>
<sequence>MHAGSSTREQEATAPHPLPLPPHGATPVSVGGAVASSSGVSHSSRAKSRKPAVLATLWLDADHYTYEALCTAGAAAVIVRPSQCEEGESDALHSGEIHAGDMRDRQGLPVDSTATGDDLSMGPRSPPPLRLAQHEGMTAARRRPSSSARASAISAATDGTKRHEACKGGEPKQKASGRTVADDVAHRSSPAASSAGARAAQSTSSGLLPLSPGDADVRLDILEEVELCNVTPILPRTFAVEQLVQQLVPCTYIFAPHAPPPPSATRASSAKRAEADANSPSSAAPAHGFNAPPPRTPLTGQCLAHLRKVSDQHLALLRGATSTPVTPEVVASASAVNGASRTRMVPSTVPVYMQATSLAVCGGSDHDRLTATYTGKGGDGDPHKRGEQESAREWKEEVLLTGGVCQSLLSRLADPSSNESDMEVALAHETDARQAAVEDSAAPLHSEGLPLASNDNAPTLREASESVSSISASVAAGVFSVTATCETFPHCTLSEGSSWRLRGRPAPTPGPQTSSASLTSAAVETAGSCCHTERIAWVSFAAAQARYEQYRQLLLQRHTGGANFPMSPSTGDSASTNSRKVEDRQTRLEEQSAMPDVAQSALSQCTAATSDFTADFETVQKFWTTAAAAPLAPSFMATDMATDPAVSEIGPTDTDLDDANVLALSTALFPLHSSPQLPLPLTLSKQHHMAEQLSLRASQQRQCGAVVEWSSGTVSYTTDTLGLYEEQRVHSQRLYHVLPPSPPSLPLASAVPSKRSVSVARGDGSFSNVAATEDRSSLRGVVLAQLQRLSRLRSAECAAAHGEVALESEDTIEPPARENAVAVTGATRLSPQPPTPVTRKPSPPSSSFSAPTSPNIMPAVALSAHQCRCYRCLPLNVQFAQVPSLTLPVLRRYLDVLHRTALPGLSTQQRRQGTTLASAVEVSAVSSAEEAPELASQREPSSRTAAVARRGGLPAEEVGTGPHASRDGCCGRARAHHSGRRRRCGAVDDVTAANGAKRSKKACEATPVSAPSRPHALQAGGDAQRMRGVDDPLTVFPVLQWWLDRRQEGGRPTHGTPPNGKRTRTETSDAALQSSDGVQRCDRAPSQLVAQMTTGHRHHGEACASGQDRPRTSDSSFPSAVPTEPSSADVVSLDWVDDAVLDEVVVVGIVPRGYPHQLQLVAPSRAFCLILIQRLEEVAEAAVPILGFMIPPHPAPPFPLPGGMNRAPEAAAATATASTSSDTTSEWRAWLEEQYFTAMWTTLRQRLTSIEWRTVLQEACDSPFLARWTKAAAVGSGSKSAVFRDHTLRPGPGLMTTASERGVSGSPAAERHKGEAAVHEALHGMQTSVRRAAELHTTACLSTTEDLVARVILTALVPILHRRITVMYELLRHFASKSLYMSHRMQCDAYQHWYSMTPSPAAVLRLLQRSGRFSRALARCYPQYDLSPVMLSPLTTLDGGGQGGAATRAAAASTSLPSSPLSHAMDEAGNSTAARDVTASESEVTAGSLSTHEDYSPQLEDISATHAETSPARCQARATATVEGRDVESPPSLSSSSSPTTTAAPMAATSAWMSFLPSSSDEPSLQAPPQPPPPPPPQQQQAVMTYVPESALLDPRYLQRFAWWMHRVHHGAGTNGSGSATSSGSSGTGGVGVGAPPHSRVASTVHIPGDYLRVLPMQEQDASIRTVLRSLAQKGRTLDLWEMSQHINSHHASYVYH</sequence>
<reference evidence="3 4" key="2">
    <citation type="journal article" date="2011" name="Genome Res.">
        <title>Chromosome and gene copy number variation allow major structural change between species and strains of Leishmania.</title>
        <authorList>
            <person name="Rogers M.B."/>
            <person name="Hilley J.D."/>
            <person name="Dickens N.J."/>
            <person name="Wilkes J."/>
            <person name="Bates P.A."/>
            <person name="Depledge D.P."/>
            <person name="Harris D."/>
            <person name="Her Y."/>
            <person name="Herzyk P."/>
            <person name="Imamura H."/>
            <person name="Otto T.D."/>
            <person name="Sanders M."/>
            <person name="Seeger K."/>
            <person name="Dujardin J.C."/>
            <person name="Berriman M."/>
            <person name="Smith D.F."/>
            <person name="Hertz-Fowler C."/>
            <person name="Mottram J.C."/>
        </authorList>
    </citation>
    <scope>NUCLEOTIDE SEQUENCE [LARGE SCALE GENOMIC DNA]</scope>
    <source>
        <strain evidence="3 4">MHOM/BR/75/M2904</strain>
    </source>
</reference>
<feature type="region of interest" description="Disordered" evidence="2">
    <location>
        <begin position="1202"/>
        <end position="1222"/>
    </location>
</feature>
<feature type="compositionally biased region" description="Polar residues" evidence="2">
    <location>
        <begin position="566"/>
        <end position="578"/>
    </location>
</feature>
<evidence type="ECO:0000313" key="4">
    <source>
        <dbReference type="Proteomes" id="UP000007258"/>
    </source>
</evidence>
<feature type="compositionally biased region" description="Low complexity" evidence="2">
    <location>
        <begin position="264"/>
        <end position="286"/>
    </location>
</feature>
<feature type="region of interest" description="Disordered" evidence="2">
    <location>
        <begin position="438"/>
        <end position="457"/>
    </location>
</feature>